<organism evidence="1">
    <name type="scientific">marine metagenome</name>
    <dbReference type="NCBI Taxonomy" id="408172"/>
    <lineage>
        <taxon>unclassified sequences</taxon>
        <taxon>metagenomes</taxon>
        <taxon>ecological metagenomes</taxon>
    </lineage>
</organism>
<gene>
    <name evidence="1" type="ORF">METZ01_LOCUS330598</name>
</gene>
<name>A0A382PWN2_9ZZZZ</name>
<sequence length="80" mass="9497">MSYNDLAYFQIDCSKKREQVAFLQSMYSTDNERRNARFMNLLTPWTVFTDRAGGARRKYVGNGEYNWVIRQKLYKLNGCP</sequence>
<dbReference type="AlphaFoldDB" id="A0A382PWN2"/>
<evidence type="ECO:0000313" key="1">
    <source>
        <dbReference type="EMBL" id="SVC77744.1"/>
    </source>
</evidence>
<dbReference type="EMBL" id="UINC01110317">
    <property type="protein sequence ID" value="SVC77744.1"/>
    <property type="molecule type" value="Genomic_DNA"/>
</dbReference>
<protein>
    <submittedName>
        <fullName evidence="1">Uncharacterized protein</fullName>
    </submittedName>
</protein>
<proteinExistence type="predicted"/>
<reference evidence="1" key="1">
    <citation type="submission" date="2018-05" db="EMBL/GenBank/DDBJ databases">
        <authorList>
            <person name="Lanie J.A."/>
            <person name="Ng W.-L."/>
            <person name="Kazmierczak K.M."/>
            <person name="Andrzejewski T.M."/>
            <person name="Davidsen T.M."/>
            <person name="Wayne K.J."/>
            <person name="Tettelin H."/>
            <person name="Glass J.I."/>
            <person name="Rusch D."/>
            <person name="Podicherti R."/>
            <person name="Tsui H.-C.T."/>
            <person name="Winkler M.E."/>
        </authorList>
    </citation>
    <scope>NUCLEOTIDE SEQUENCE</scope>
</reference>
<accession>A0A382PWN2</accession>